<evidence type="ECO:0000259" key="5">
    <source>
        <dbReference type="PROSITE" id="PS50110"/>
    </source>
</evidence>
<dbReference type="SMART" id="SM00388">
    <property type="entry name" value="HisKA"/>
    <property type="match status" value="1"/>
</dbReference>
<evidence type="ECO:0000259" key="7">
    <source>
        <dbReference type="PROSITE" id="PS50894"/>
    </source>
</evidence>
<gene>
    <name evidence="8" type="primary">rcsC_106</name>
    <name evidence="8" type="ORF">SDC9_41616</name>
</gene>
<feature type="domain" description="HPt" evidence="7">
    <location>
        <begin position="1012"/>
        <end position="1106"/>
    </location>
</feature>
<evidence type="ECO:0000313" key="8">
    <source>
        <dbReference type="EMBL" id="MPL95445.1"/>
    </source>
</evidence>
<dbReference type="GO" id="GO:0000155">
    <property type="term" value="F:phosphorelay sensor kinase activity"/>
    <property type="evidence" value="ECO:0007669"/>
    <property type="project" value="InterPro"/>
</dbReference>
<dbReference type="EC" id="2.7.13.3" evidence="8"/>
<comment type="caution">
    <text evidence="8">The sequence shown here is derived from an EMBL/GenBank/DDBJ whole genome shotgun (WGS) entry which is preliminary data.</text>
</comment>
<dbReference type="SUPFAM" id="SSF55785">
    <property type="entry name" value="PYP-like sensor domain (PAS domain)"/>
    <property type="match status" value="1"/>
</dbReference>
<evidence type="ECO:0000256" key="1">
    <source>
        <dbReference type="ARBA" id="ARBA00022553"/>
    </source>
</evidence>
<protein>
    <submittedName>
        <fullName evidence="8">Sensor histidine kinase RcsC</fullName>
        <ecNumber evidence="8">2.7.13.3</ecNumber>
    </submittedName>
</protein>
<dbReference type="PANTHER" id="PTHR45339:SF5">
    <property type="entry name" value="HISTIDINE KINASE"/>
    <property type="match status" value="1"/>
</dbReference>
<dbReference type="EMBL" id="VSSQ01000467">
    <property type="protein sequence ID" value="MPL95445.1"/>
    <property type="molecule type" value="Genomic_DNA"/>
</dbReference>
<dbReference type="GO" id="GO:0005886">
    <property type="term" value="C:plasma membrane"/>
    <property type="evidence" value="ECO:0007669"/>
    <property type="project" value="UniProtKB-SubCell"/>
</dbReference>
<dbReference type="Pfam" id="PF00072">
    <property type="entry name" value="Response_reg"/>
    <property type="match status" value="1"/>
</dbReference>
<dbReference type="FunFam" id="3.30.565.10:FF:000010">
    <property type="entry name" value="Sensor histidine kinase RcsC"/>
    <property type="match status" value="1"/>
</dbReference>
<dbReference type="Pfam" id="PF02518">
    <property type="entry name" value="HATPase_c"/>
    <property type="match status" value="1"/>
</dbReference>
<dbReference type="Gene3D" id="1.10.287.130">
    <property type="match status" value="1"/>
</dbReference>
<dbReference type="Pfam" id="PF00512">
    <property type="entry name" value="HisKA"/>
    <property type="match status" value="1"/>
</dbReference>
<dbReference type="SUPFAM" id="SSF47226">
    <property type="entry name" value="Histidine-containing phosphotransfer domain, HPT domain"/>
    <property type="match status" value="1"/>
</dbReference>
<feature type="domain" description="PAS" evidence="6">
    <location>
        <begin position="168"/>
        <end position="239"/>
    </location>
</feature>
<dbReference type="SMART" id="SM00387">
    <property type="entry name" value="HATPase_c"/>
    <property type="match status" value="1"/>
</dbReference>
<dbReference type="InterPro" id="IPR001789">
    <property type="entry name" value="Sig_transdc_resp-reg_receiver"/>
</dbReference>
<evidence type="ECO:0000259" key="4">
    <source>
        <dbReference type="PROSITE" id="PS50109"/>
    </source>
</evidence>
<feature type="domain" description="Response regulatory" evidence="5">
    <location>
        <begin position="702"/>
        <end position="818"/>
    </location>
</feature>
<accession>A0A644VVG6</accession>
<dbReference type="SUPFAM" id="SSF55874">
    <property type="entry name" value="ATPase domain of HSP90 chaperone/DNA topoisomerase II/histidine kinase"/>
    <property type="match status" value="1"/>
</dbReference>
<dbReference type="Gene3D" id="1.20.120.160">
    <property type="entry name" value="HPT domain"/>
    <property type="match status" value="1"/>
</dbReference>
<feature type="region of interest" description="Disordered" evidence="3">
    <location>
        <begin position="1"/>
        <end position="32"/>
    </location>
</feature>
<keyword evidence="1" id="KW-0597">Phosphoprotein</keyword>
<dbReference type="PROSITE" id="PS50112">
    <property type="entry name" value="PAS"/>
    <property type="match status" value="1"/>
</dbReference>
<dbReference type="AlphaFoldDB" id="A0A644VVG6"/>
<name>A0A644VVG6_9ZZZZ</name>
<dbReference type="CDD" id="cd00082">
    <property type="entry name" value="HisKA"/>
    <property type="match status" value="1"/>
</dbReference>
<dbReference type="InterPro" id="IPR013655">
    <property type="entry name" value="PAS_fold_3"/>
</dbReference>
<dbReference type="InterPro" id="IPR003594">
    <property type="entry name" value="HATPase_dom"/>
</dbReference>
<dbReference type="Gene3D" id="3.30.565.10">
    <property type="entry name" value="Histidine kinase-like ATPase, C-terminal domain"/>
    <property type="match status" value="1"/>
</dbReference>
<dbReference type="InterPro" id="IPR036890">
    <property type="entry name" value="HATPase_C_sf"/>
</dbReference>
<dbReference type="InterPro" id="IPR036641">
    <property type="entry name" value="HPT_dom_sf"/>
</dbReference>
<dbReference type="GO" id="GO:0005524">
    <property type="term" value="F:ATP binding"/>
    <property type="evidence" value="ECO:0007669"/>
    <property type="project" value="UniProtKB-KW"/>
</dbReference>
<feature type="coiled-coil region" evidence="2">
    <location>
        <begin position="434"/>
        <end position="464"/>
    </location>
</feature>
<dbReference type="Gene3D" id="3.40.50.2300">
    <property type="match status" value="2"/>
</dbReference>
<dbReference type="PANTHER" id="PTHR45339">
    <property type="entry name" value="HYBRID SIGNAL TRANSDUCTION HISTIDINE KINASE J"/>
    <property type="match status" value="1"/>
</dbReference>
<evidence type="ECO:0000256" key="3">
    <source>
        <dbReference type="SAM" id="MobiDB-lite"/>
    </source>
</evidence>
<organism evidence="8">
    <name type="scientific">bioreactor metagenome</name>
    <dbReference type="NCBI Taxonomy" id="1076179"/>
    <lineage>
        <taxon>unclassified sequences</taxon>
        <taxon>metagenomes</taxon>
        <taxon>ecological metagenomes</taxon>
    </lineage>
</organism>
<dbReference type="InterPro" id="IPR035965">
    <property type="entry name" value="PAS-like_dom_sf"/>
</dbReference>
<dbReference type="Gene3D" id="3.30.450.20">
    <property type="entry name" value="PAS domain"/>
    <property type="match status" value="2"/>
</dbReference>
<dbReference type="Gene3D" id="2.10.70.100">
    <property type="match status" value="1"/>
</dbReference>
<dbReference type="Pfam" id="PF01627">
    <property type="entry name" value="Hpt"/>
    <property type="match status" value="1"/>
</dbReference>
<evidence type="ECO:0000256" key="2">
    <source>
        <dbReference type="SAM" id="Coils"/>
    </source>
</evidence>
<keyword evidence="2" id="KW-0175">Coiled coil</keyword>
<reference evidence="8" key="1">
    <citation type="submission" date="2019-08" db="EMBL/GenBank/DDBJ databases">
        <authorList>
            <person name="Kucharzyk K."/>
            <person name="Murdoch R.W."/>
            <person name="Higgins S."/>
            <person name="Loffler F."/>
        </authorList>
    </citation>
    <scope>NUCLEOTIDE SEQUENCE</scope>
</reference>
<dbReference type="InterPro" id="IPR008207">
    <property type="entry name" value="Sig_transdc_His_kin_Hpt_dom"/>
</dbReference>
<dbReference type="InterPro" id="IPR000014">
    <property type="entry name" value="PAS"/>
</dbReference>
<dbReference type="SUPFAM" id="SSF52172">
    <property type="entry name" value="CheY-like"/>
    <property type="match status" value="2"/>
</dbReference>
<dbReference type="InterPro" id="IPR003661">
    <property type="entry name" value="HisK_dim/P_dom"/>
</dbReference>
<keyword evidence="8" id="KW-0808">Transferase</keyword>
<dbReference type="InterPro" id="IPR036097">
    <property type="entry name" value="HisK_dim/P_sf"/>
</dbReference>
<sequence length="1117" mass="122910">MNRREGETMRKGISPGRFFPRTERGRRGRSGAESSLAGRVALYGRIIGRIDSLPSVAAGDISLFASDLSEILKREMGIKSVAICLNSGESRVPSPGEEKRSGGLSLSAFRCPIVFGGRTFGCFRLEYSDGDCSRRDEDALFLSEVAGKAGMVLLNRERLDALEKLKESELFLKKAQEVARTGHWRIDIPGNRILWSEETYKIFGVPSGSPVTLETFYSLVHPSDMTTVKEGWARTLRGEPYFLRHRILRGNESRWVEERAEVEFDSGGVPVAGLGTVRDITLQVNSEQRLELYRQNLENLVAYRTADLENAMKRLDMERSFLTSILKSFSYPFCVIDASDYSLVIQNDAAAVFRPGARTCHDLFFGAEDPCSPSERVCPLREVVSTGLPFQEETSQGRNDAYYRRYCHPVFDRDGRVTHVIMYIIDISTDRMLREQLTHETARANELKERAEAANRAKSAFLSNMSHEIRTPLNAVIGFAHLLKNSPLDTVQRDHADRLLDASRHLLRLVSDILDLSKIEANRMEPDIRDFEPSRHIDQVCALVAEDAARKGLNLRVDLRSIPLVLRGDGNRFAQVLLNLVDNGVKFSNGGEVSITAEVVEWRDTSAVVRFAVSDGGIGMTGEQVERLFSDFMQGDAATTRKYGGTGLGLAISRKLVEMMDGRIRAESEPGKGSTFSFEIPFGISSSLPEKSDRLEPFIGRRALVADRSPEDRTVLVRMLSELGIQAVEAPDTSAALEKMKRSGQGGASWDLLFLEREMPGAGVILEERGLLRRDGMPEVLLLLPFGNAVPGKETGDCRFLTKPVTPSRLADALADLPAAGAGDQFFKPGSGGWGDWRDNMPQIHVLLAEDNKTNQEVTCALLKHAGIETTVAGDGREAVEIFRKGPDTFDLVFMDVQMPVMDGLQATRAIRALPGGKAVPIVAMTANAFEEDGRMCIEAGMDAHLSKPLEPDRLLRVLMERIPRLRSGQAAAERESAAVPSSGQCPDALPPGLDALPGLDVRAGLRSVRGDVPFFLGLLSQFADQHGRDGRGIAAALEKGTAEDARQWAHGLRGVSLTLGLEAIHSLSAEIEKLLRKECPAEEVLPLAKTLEEELDRFTARVRDFLPKGSPGGPEG</sequence>
<keyword evidence="8" id="KW-0418">Kinase</keyword>
<dbReference type="SMART" id="SM00448">
    <property type="entry name" value="REC"/>
    <property type="match status" value="2"/>
</dbReference>
<dbReference type="Pfam" id="PF08447">
    <property type="entry name" value="PAS_3"/>
    <property type="match status" value="1"/>
</dbReference>
<dbReference type="SUPFAM" id="SSF47384">
    <property type="entry name" value="Homodimeric domain of signal transducing histidine kinase"/>
    <property type="match status" value="1"/>
</dbReference>
<dbReference type="CDD" id="cd16922">
    <property type="entry name" value="HATPase_EvgS-ArcB-TorS-like"/>
    <property type="match status" value="1"/>
</dbReference>
<dbReference type="InterPro" id="IPR011006">
    <property type="entry name" value="CheY-like_superfamily"/>
</dbReference>
<feature type="domain" description="Histidine kinase" evidence="4">
    <location>
        <begin position="464"/>
        <end position="684"/>
    </location>
</feature>
<evidence type="ECO:0000259" key="6">
    <source>
        <dbReference type="PROSITE" id="PS50112"/>
    </source>
</evidence>
<dbReference type="InterPro" id="IPR004358">
    <property type="entry name" value="Sig_transdc_His_kin-like_C"/>
</dbReference>
<feature type="domain" description="Response regulatory" evidence="5">
    <location>
        <begin position="845"/>
        <end position="963"/>
    </location>
</feature>
<proteinExistence type="predicted"/>
<dbReference type="PROSITE" id="PS50109">
    <property type="entry name" value="HIS_KIN"/>
    <property type="match status" value="1"/>
</dbReference>
<dbReference type="InterPro" id="IPR005467">
    <property type="entry name" value="His_kinase_dom"/>
</dbReference>
<feature type="compositionally biased region" description="Basic and acidic residues" evidence="3">
    <location>
        <begin position="1"/>
        <end position="10"/>
    </location>
</feature>
<dbReference type="PROSITE" id="PS50894">
    <property type="entry name" value="HPT"/>
    <property type="match status" value="1"/>
</dbReference>
<dbReference type="PRINTS" id="PR00344">
    <property type="entry name" value="BCTRLSENSOR"/>
</dbReference>
<dbReference type="CDD" id="cd17546">
    <property type="entry name" value="REC_hyHK_CKI1_RcsC-like"/>
    <property type="match status" value="1"/>
</dbReference>
<dbReference type="PROSITE" id="PS50110">
    <property type="entry name" value="RESPONSE_REGULATORY"/>
    <property type="match status" value="2"/>
</dbReference>